<accession>A0A7M5U599</accession>
<protein>
    <submittedName>
        <fullName evidence="2">Uncharacterized protein</fullName>
    </submittedName>
</protein>
<proteinExistence type="predicted"/>
<organism evidence="2 3">
    <name type="scientific">Clytia hemisphaerica</name>
    <dbReference type="NCBI Taxonomy" id="252671"/>
    <lineage>
        <taxon>Eukaryota</taxon>
        <taxon>Metazoa</taxon>
        <taxon>Cnidaria</taxon>
        <taxon>Hydrozoa</taxon>
        <taxon>Hydroidolina</taxon>
        <taxon>Leptothecata</taxon>
        <taxon>Obeliida</taxon>
        <taxon>Clytiidae</taxon>
        <taxon>Clytia</taxon>
    </lineage>
</organism>
<name>A0A7M5U599_9CNID</name>
<evidence type="ECO:0000313" key="2">
    <source>
        <dbReference type="EnsemblMetazoa" id="CLYHEMP006391.1"/>
    </source>
</evidence>
<dbReference type="Proteomes" id="UP000594262">
    <property type="component" value="Unplaced"/>
</dbReference>
<evidence type="ECO:0000313" key="3">
    <source>
        <dbReference type="Proteomes" id="UP000594262"/>
    </source>
</evidence>
<dbReference type="AlphaFoldDB" id="A0A7M5U599"/>
<feature type="region of interest" description="Disordered" evidence="1">
    <location>
        <begin position="34"/>
        <end position="53"/>
    </location>
</feature>
<reference evidence="2" key="1">
    <citation type="submission" date="2021-01" db="UniProtKB">
        <authorList>
            <consortium name="EnsemblMetazoa"/>
        </authorList>
    </citation>
    <scope>IDENTIFICATION</scope>
</reference>
<keyword evidence="3" id="KW-1185">Reference proteome</keyword>
<evidence type="ECO:0000256" key="1">
    <source>
        <dbReference type="SAM" id="MobiDB-lite"/>
    </source>
</evidence>
<sequence length="190" mass="21428">QLNYESATAQKKPRGQEEKVANQNNAFVLAEDTQMSEATQDSPVMRLPSPIINRTSSTANSKVVVANTLVEEDSQETQSLHEDDEEIPLTDDETMADRPIKNYSLSELTDEDKFKTSKVFLRHLKVFTMNKLTLQNTAKRVGYTSMNPIKSTVREMAVELAKFIITNNFVAVIDIPVDDKDNVVIYRDGK</sequence>
<dbReference type="EnsemblMetazoa" id="CLYHEMT006391.1">
    <property type="protein sequence ID" value="CLYHEMP006391.1"/>
    <property type="gene ID" value="CLYHEMG006391"/>
</dbReference>
<feature type="region of interest" description="Disordered" evidence="1">
    <location>
        <begin position="1"/>
        <end position="21"/>
    </location>
</feature>